<dbReference type="InterPro" id="IPR002110">
    <property type="entry name" value="Ankyrin_rpt"/>
</dbReference>
<dbReference type="Proteomes" id="UP000695022">
    <property type="component" value="Unplaced"/>
</dbReference>
<accession>A0ABM1EW10</accession>
<proteinExistence type="predicted"/>
<evidence type="ECO:0000256" key="3">
    <source>
        <dbReference type="PROSITE-ProRule" id="PRU00023"/>
    </source>
</evidence>
<evidence type="ECO:0000313" key="4">
    <source>
        <dbReference type="Proteomes" id="UP000695022"/>
    </source>
</evidence>
<keyword evidence="4" id="KW-1185">Reference proteome</keyword>
<dbReference type="PROSITE" id="PS50297">
    <property type="entry name" value="ANK_REP_REGION"/>
    <property type="match status" value="11"/>
</dbReference>
<feature type="repeat" description="ANK" evidence="3">
    <location>
        <begin position="104"/>
        <end position="137"/>
    </location>
</feature>
<dbReference type="Pfam" id="PF12796">
    <property type="entry name" value="Ank_2"/>
    <property type="match status" value="4"/>
</dbReference>
<dbReference type="PRINTS" id="PR01415">
    <property type="entry name" value="ANKYRIN"/>
</dbReference>
<dbReference type="SUPFAM" id="SSF48403">
    <property type="entry name" value="Ankyrin repeat"/>
    <property type="match status" value="3"/>
</dbReference>
<feature type="repeat" description="ANK" evidence="3">
    <location>
        <begin position="267"/>
        <end position="294"/>
    </location>
</feature>
<dbReference type="InterPro" id="IPR050889">
    <property type="entry name" value="Dendritic_Spine_Reg/Scaffold"/>
</dbReference>
<sequence>MSDLHAACSRGDVEKVLELLRGGTKTSCVNVRMETPLHVACALSRGRTEEKMEIVKQLLLHDAPLQEEDARGQTPLMLACETASVDVVVVLLDNGANVRKRYRDGRTMLHAAVAGGNARVLDLLLARDSIDINARDSIGSTPLMPTACYSRLDIVRLCMQLEASMANLAMTKTGETPLMMALEAGADPNVAEAKSGETPLMMAVREGKEAAVQMLLSHGADANAANLYRHTSLYRAACSGRLYIMHLLLEAGADPNVDETKSRVRLLVMAVREGEEAMVRMLLSHGADANAADSYRQTSLLIVARSGQLDIMRMLLEAGADPNVAETKSGVTPLMMASRNGKEAMARMLLSHGADANAAESHGLTSLHIAVRSGQLDIMRLLLEAAAKPNVADTMSGTTPLLMAVSNGEEAMVRMLLSHGADANAAGLYGQTSLHQAACSGQLDTVRMLLEAGADPSVAATEKMGSFTALHYSCDRLQTEMIALLLKHGADPNLVDCNKMMPLAIIGSEAEVRSLGERVALAAPAEQAGSVVQAASALLQTCESAGVLLQVNTRDSVGDTPLHSFCRAMLACKDDVYVRERDGWVQIVHALLFNHGAHVDVVNARGETPYELWRRIYLTRFHCNMQSSDEIHGRMSAQYHSLECHCARVIVRHSVAYENRLPPSLIEFVRAHARPT</sequence>
<feature type="repeat" description="ANK" evidence="3">
    <location>
        <begin position="71"/>
        <end position="103"/>
    </location>
</feature>
<feature type="repeat" description="ANK" evidence="3">
    <location>
        <begin position="396"/>
        <end position="428"/>
    </location>
</feature>
<keyword evidence="2 3" id="KW-0040">ANK repeat</keyword>
<dbReference type="RefSeq" id="XP_014676381.1">
    <property type="nucleotide sequence ID" value="XM_014820895.1"/>
</dbReference>
<name>A0ABM1EW10_PRICU</name>
<dbReference type="PANTHER" id="PTHR24166:SF48">
    <property type="entry name" value="PROTEIN VAPYRIN"/>
    <property type="match status" value="1"/>
</dbReference>
<dbReference type="Pfam" id="PF13637">
    <property type="entry name" value="Ank_4"/>
    <property type="match status" value="1"/>
</dbReference>
<feature type="repeat" description="ANK" evidence="3">
    <location>
        <begin position="429"/>
        <end position="461"/>
    </location>
</feature>
<organism evidence="4 5">
    <name type="scientific">Priapulus caudatus</name>
    <name type="common">Priapulid worm</name>
    <dbReference type="NCBI Taxonomy" id="37621"/>
    <lineage>
        <taxon>Eukaryota</taxon>
        <taxon>Metazoa</taxon>
        <taxon>Ecdysozoa</taxon>
        <taxon>Scalidophora</taxon>
        <taxon>Priapulida</taxon>
        <taxon>Priapulimorpha</taxon>
        <taxon>Priapulimorphida</taxon>
        <taxon>Priapulidae</taxon>
        <taxon>Priapulus</taxon>
    </lineage>
</organism>
<evidence type="ECO:0000256" key="1">
    <source>
        <dbReference type="ARBA" id="ARBA00022737"/>
    </source>
</evidence>
<dbReference type="GeneID" id="106816314"/>
<gene>
    <name evidence="5" type="primary">LOC106816314</name>
</gene>
<feature type="repeat" description="ANK" evidence="3">
    <location>
        <begin position="295"/>
        <end position="327"/>
    </location>
</feature>
<dbReference type="Pfam" id="PF00023">
    <property type="entry name" value="Ank"/>
    <property type="match status" value="1"/>
</dbReference>
<dbReference type="PROSITE" id="PS50088">
    <property type="entry name" value="ANK_REPEAT"/>
    <property type="match status" value="11"/>
</dbReference>
<dbReference type="SMART" id="SM00248">
    <property type="entry name" value="ANK"/>
    <property type="match status" value="14"/>
</dbReference>
<feature type="repeat" description="ANK" evidence="3">
    <location>
        <begin position="329"/>
        <end position="361"/>
    </location>
</feature>
<feature type="repeat" description="ANK" evidence="3">
    <location>
        <begin position="195"/>
        <end position="227"/>
    </location>
</feature>
<reference evidence="5" key="1">
    <citation type="submission" date="2025-08" db="UniProtKB">
        <authorList>
            <consortium name="RefSeq"/>
        </authorList>
    </citation>
    <scope>IDENTIFICATION</scope>
</reference>
<protein>
    <submittedName>
        <fullName evidence="5">Ankyrin-1-like</fullName>
    </submittedName>
</protein>
<dbReference type="Gene3D" id="1.25.40.20">
    <property type="entry name" value="Ankyrin repeat-containing domain"/>
    <property type="match status" value="7"/>
</dbReference>
<dbReference type="PANTHER" id="PTHR24166">
    <property type="entry name" value="ROLLING PEBBLES, ISOFORM B"/>
    <property type="match status" value="1"/>
</dbReference>
<feature type="repeat" description="ANK" evidence="3">
    <location>
        <begin position="228"/>
        <end position="260"/>
    </location>
</feature>
<evidence type="ECO:0000256" key="2">
    <source>
        <dbReference type="ARBA" id="ARBA00023043"/>
    </source>
</evidence>
<dbReference type="InterPro" id="IPR036770">
    <property type="entry name" value="Ankyrin_rpt-contain_sf"/>
</dbReference>
<feature type="repeat" description="ANK" evidence="3">
    <location>
        <begin position="465"/>
        <end position="497"/>
    </location>
</feature>
<keyword evidence="1" id="KW-0677">Repeat</keyword>
<feature type="repeat" description="ANK" evidence="3">
    <location>
        <begin position="362"/>
        <end position="394"/>
    </location>
</feature>
<evidence type="ECO:0000313" key="5">
    <source>
        <dbReference type="RefSeq" id="XP_014676381.1"/>
    </source>
</evidence>